<dbReference type="SUPFAM" id="SSF56176">
    <property type="entry name" value="FAD-binding/transporter-associated domain-like"/>
    <property type="match status" value="1"/>
</dbReference>
<comment type="caution">
    <text evidence="6">The sequence shown here is derived from an EMBL/GenBank/DDBJ whole genome shotgun (WGS) entry which is preliminary data.</text>
</comment>
<keyword evidence="3" id="KW-0274">FAD</keyword>
<dbReference type="InterPro" id="IPR006094">
    <property type="entry name" value="Oxid_FAD_bind_N"/>
</dbReference>
<evidence type="ECO:0000259" key="5">
    <source>
        <dbReference type="PROSITE" id="PS51387"/>
    </source>
</evidence>
<sequence length="473" mass="51517">CAVLLQSFPTQVFIKSSAQYTAWDASFWSQQQAAVQPACAFQAAKAQEVAGSVLLSRLTQCPFAVKSGGHAAFTGSSNIQNGLTIDLQFLNSTTLSNDNTIARVGPGNRWVDVYSWLETHNLTAIGGRVADIGVGGLTLGGGVSFFSAAHGWACDNVQNYELVTADANILQVNLNSYPDLYWALRGGGNNFGIVTRFDLITYPQGLMWGGAVIYTIDKQSALIDAFVKFGNDVSQDTKAAIIVSFIYFSGQEISISSLEYSDPVTTYPSIFQNFKAIPAVSDTTAVQSLSQITKEFKVDNPDGLRESYWTFTCKLDADYLTFLTDLFFTEINPIKGVLGVLPVLVLQVIPTSTIKQMQKNGGNALGLNPSDGPLVLLNLAFRWASPQDDNAIYSTIGKITADAIAEAKKRGVFNQYLYMNYASQFQDVIAGYGPVNSQRLIDISQKYDPKQVFQKLQPGYFKLKGAPDPNYPS</sequence>
<protein>
    <recommendedName>
        <fullName evidence="5">FAD-binding PCMH-type domain-containing protein</fullName>
    </recommendedName>
</protein>
<dbReference type="InterPro" id="IPR036318">
    <property type="entry name" value="FAD-bd_PCMH-like_sf"/>
</dbReference>
<dbReference type="InterPro" id="IPR016169">
    <property type="entry name" value="FAD-bd_PCMH_sub2"/>
</dbReference>
<evidence type="ECO:0000256" key="3">
    <source>
        <dbReference type="ARBA" id="ARBA00022827"/>
    </source>
</evidence>
<organism evidence="6 7">
    <name type="scientific">Elaphomyces granulatus</name>
    <dbReference type="NCBI Taxonomy" id="519963"/>
    <lineage>
        <taxon>Eukaryota</taxon>
        <taxon>Fungi</taxon>
        <taxon>Dikarya</taxon>
        <taxon>Ascomycota</taxon>
        <taxon>Pezizomycotina</taxon>
        <taxon>Eurotiomycetes</taxon>
        <taxon>Eurotiomycetidae</taxon>
        <taxon>Eurotiales</taxon>
        <taxon>Elaphomycetaceae</taxon>
        <taxon>Elaphomyces</taxon>
    </lineage>
</organism>
<dbReference type="GO" id="GO:0071949">
    <property type="term" value="F:FAD binding"/>
    <property type="evidence" value="ECO:0007669"/>
    <property type="project" value="InterPro"/>
</dbReference>
<dbReference type="OrthoDB" id="2151789at2759"/>
<proteinExistence type="inferred from homology"/>
<evidence type="ECO:0000313" key="7">
    <source>
        <dbReference type="Proteomes" id="UP000243515"/>
    </source>
</evidence>
<dbReference type="Proteomes" id="UP000243515">
    <property type="component" value="Unassembled WGS sequence"/>
</dbReference>
<dbReference type="PANTHER" id="PTHR42973:SF34">
    <property type="entry name" value="FAD BINDING DOMAIN PROTEIN (AFU_ORTHOLOGUE AFUA_3G02770)"/>
    <property type="match status" value="1"/>
</dbReference>
<reference evidence="6 7" key="1">
    <citation type="journal article" date="2015" name="Environ. Microbiol.">
        <title>Metagenome sequence of Elaphomyces granulatus from sporocarp tissue reveals Ascomycota ectomycorrhizal fingerprints of genome expansion and a Proteobacteria-rich microbiome.</title>
        <authorList>
            <person name="Quandt C.A."/>
            <person name="Kohler A."/>
            <person name="Hesse C.N."/>
            <person name="Sharpton T.J."/>
            <person name="Martin F."/>
            <person name="Spatafora J.W."/>
        </authorList>
    </citation>
    <scope>NUCLEOTIDE SEQUENCE [LARGE SCALE GENOMIC DNA]</scope>
    <source>
        <strain evidence="6 7">OSC145934</strain>
    </source>
</reference>
<evidence type="ECO:0000256" key="1">
    <source>
        <dbReference type="ARBA" id="ARBA00005466"/>
    </source>
</evidence>
<name>A0A232LU14_9EURO</name>
<dbReference type="InterPro" id="IPR016166">
    <property type="entry name" value="FAD-bd_PCMH"/>
</dbReference>
<dbReference type="InterPro" id="IPR016167">
    <property type="entry name" value="FAD-bd_PCMH_sub1"/>
</dbReference>
<evidence type="ECO:0000256" key="2">
    <source>
        <dbReference type="ARBA" id="ARBA00022630"/>
    </source>
</evidence>
<dbReference type="InterPro" id="IPR050416">
    <property type="entry name" value="FAD-linked_Oxidoreductase"/>
</dbReference>
<evidence type="ECO:0000313" key="6">
    <source>
        <dbReference type="EMBL" id="OXV07629.1"/>
    </source>
</evidence>
<dbReference type="PANTHER" id="PTHR42973">
    <property type="entry name" value="BINDING OXIDOREDUCTASE, PUTATIVE (AFU_ORTHOLOGUE AFUA_1G17690)-RELATED"/>
    <property type="match status" value="1"/>
</dbReference>
<keyword evidence="4" id="KW-0560">Oxidoreductase</keyword>
<dbReference type="Pfam" id="PF01565">
    <property type="entry name" value="FAD_binding_4"/>
    <property type="match status" value="1"/>
</dbReference>
<feature type="domain" description="FAD-binding PCMH-type" evidence="5">
    <location>
        <begin position="33"/>
        <end position="204"/>
    </location>
</feature>
<dbReference type="Gene3D" id="3.30.43.10">
    <property type="entry name" value="Uridine Diphospho-n-acetylenolpyruvylglucosamine Reductase, domain 2"/>
    <property type="match status" value="1"/>
</dbReference>
<dbReference type="PROSITE" id="PS51387">
    <property type="entry name" value="FAD_PCMH"/>
    <property type="match status" value="1"/>
</dbReference>
<feature type="non-terminal residue" evidence="6">
    <location>
        <position position="1"/>
    </location>
</feature>
<dbReference type="Gene3D" id="3.30.465.10">
    <property type="match status" value="1"/>
</dbReference>
<keyword evidence="2" id="KW-0285">Flavoprotein</keyword>
<dbReference type="EMBL" id="NPHW01004675">
    <property type="protein sequence ID" value="OXV07629.1"/>
    <property type="molecule type" value="Genomic_DNA"/>
</dbReference>
<evidence type="ECO:0000256" key="4">
    <source>
        <dbReference type="ARBA" id="ARBA00023002"/>
    </source>
</evidence>
<dbReference type="AlphaFoldDB" id="A0A232LU14"/>
<gene>
    <name evidence="6" type="ORF">Egran_04606</name>
</gene>
<accession>A0A232LU14</accession>
<dbReference type="GO" id="GO:0016491">
    <property type="term" value="F:oxidoreductase activity"/>
    <property type="evidence" value="ECO:0007669"/>
    <property type="project" value="UniProtKB-KW"/>
</dbReference>
<comment type="similarity">
    <text evidence="1">Belongs to the oxygen-dependent FAD-linked oxidoreductase family.</text>
</comment>
<dbReference type="Gene3D" id="3.40.462.20">
    <property type="match status" value="1"/>
</dbReference>
<keyword evidence="7" id="KW-1185">Reference proteome</keyword>